<dbReference type="EMBL" id="BPLR01007620">
    <property type="protein sequence ID" value="GIY18390.1"/>
    <property type="molecule type" value="Genomic_DNA"/>
</dbReference>
<evidence type="ECO:0000313" key="3">
    <source>
        <dbReference type="Proteomes" id="UP001054945"/>
    </source>
</evidence>
<dbReference type="AlphaFoldDB" id="A0AAV4R9K8"/>
<proteinExistence type="predicted"/>
<evidence type="ECO:0000313" key="2">
    <source>
        <dbReference type="EMBL" id="GIY18390.1"/>
    </source>
</evidence>
<protein>
    <submittedName>
        <fullName evidence="2">Uncharacterized protein</fullName>
    </submittedName>
</protein>
<name>A0AAV4R9K8_CAEEX</name>
<feature type="compositionally biased region" description="Polar residues" evidence="1">
    <location>
        <begin position="10"/>
        <end position="21"/>
    </location>
</feature>
<comment type="caution">
    <text evidence="2">The sequence shown here is derived from an EMBL/GenBank/DDBJ whole genome shotgun (WGS) entry which is preliminary data.</text>
</comment>
<sequence length="103" mass="11440">MLESDHSNALPANSQEPSTPTVKIKLKNSAETAHSRVFSSTNSFRNKIVILATLGLEFSQKGSFSQEHDLLDSGNQSNFITSEFANILGLQKNIYKYANNRHL</sequence>
<keyword evidence="3" id="KW-1185">Reference proteome</keyword>
<reference evidence="2 3" key="1">
    <citation type="submission" date="2021-06" db="EMBL/GenBank/DDBJ databases">
        <title>Caerostris extrusa draft genome.</title>
        <authorList>
            <person name="Kono N."/>
            <person name="Arakawa K."/>
        </authorList>
    </citation>
    <scope>NUCLEOTIDE SEQUENCE [LARGE SCALE GENOMIC DNA]</scope>
</reference>
<dbReference type="Proteomes" id="UP001054945">
    <property type="component" value="Unassembled WGS sequence"/>
</dbReference>
<accession>A0AAV4R9K8</accession>
<organism evidence="2 3">
    <name type="scientific">Caerostris extrusa</name>
    <name type="common">Bark spider</name>
    <name type="synonym">Caerostris bankana</name>
    <dbReference type="NCBI Taxonomy" id="172846"/>
    <lineage>
        <taxon>Eukaryota</taxon>
        <taxon>Metazoa</taxon>
        <taxon>Ecdysozoa</taxon>
        <taxon>Arthropoda</taxon>
        <taxon>Chelicerata</taxon>
        <taxon>Arachnida</taxon>
        <taxon>Araneae</taxon>
        <taxon>Araneomorphae</taxon>
        <taxon>Entelegynae</taxon>
        <taxon>Araneoidea</taxon>
        <taxon>Araneidae</taxon>
        <taxon>Caerostris</taxon>
    </lineage>
</organism>
<gene>
    <name evidence="2" type="ORF">CEXT_427561</name>
</gene>
<feature type="region of interest" description="Disordered" evidence="1">
    <location>
        <begin position="1"/>
        <end position="21"/>
    </location>
</feature>
<evidence type="ECO:0000256" key="1">
    <source>
        <dbReference type="SAM" id="MobiDB-lite"/>
    </source>
</evidence>